<evidence type="ECO:0000256" key="1">
    <source>
        <dbReference type="SAM" id="MobiDB-lite"/>
    </source>
</evidence>
<feature type="compositionally biased region" description="Basic and acidic residues" evidence="1">
    <location>
        <begin position="8"/>
        <end position="25"/>
    </location>
</feature>
<name>A0A2U1LKN0_ARTAN</name>
<feature type="region of interest" description="Disordered" evidence="1">
    <location>
        <begin position="1"/>
        <end position="35"/>
    </location>
</feature>
<dbReference type="AlphaFoldDB" id="A0A2U1LKN0"/>
<dbReference type="STRING" id="35608.A0A2U1LKN0"/>
<organism evidence="2 3">
    <name type="scientific">Artemisia annua</name>
    <name type="common">Sweet wormwood</name>
    <dbReference type="NCBI Taxonomy" id="35608"/>
    <lineage>
        <taxon>Eukaryota</taxon>
        <taxon>Viridiplantae</taxon>
        <taxon>Streptophyta</taxon>
        <taxon>Embryophyta</taxon>
        <taxon>Tracheophyta</taxon>
        <taxon>Spermatophyta</taxon>
        <taxon>Magnoliopsida</taxon>
        <taxon>eudicotyledons</taxon>
        <taxon>Gunneridae</taxon>
        <taxon>Pentapetalae</taxon>
        <taxon>asterids</taxon>
        <taxon>campanulids</taxon>
        <taxon>Asterales</taxon>
        <taxon>Asteraceae</taxon>
        <taxon>Asteroideae</taxon>
        <taxon>Anthemideae</taxon>
        <taxon>Artemisiinae</taxon>
        <taxon>Artemisia</taxon>
    </lineage>
</organism>
<accession>A0A2U1LKN0</accession>
<gene>
    <name evidence="2" type="ORF">CTI12_AA480750</name>
</gene>
<comment type="caution">
    <text evidence="2">The sequence shown here is derived from an EMBL/GenBank/DDBJ whole genome shotgun (WGS) entry which is preliminary data.</text>
</comment>
<evidence type="ECO:0000313" key="2">
    <source>
        <dbReference type="EMBL" id="PWA49557.1"/>
    </source>
</evidence>
<keyword evidence="3" id="KW-1185">Reference proteome</keyword>
<evidence type="ECO:0000313" key="3">
    <source>
        <dbReference type="Proteomes" id="UP000245207"/>
    </source>
</evidence>
<proteinExistence type="predicted"/>
<protein>
    <submittedName>
        <fullName evidence="2">Endoribonuclease Dicer</fullName>
    </submittedName>
</protein>
<reference evidence="2 3" key="1">
    <citation type="journal article" date="2018" name="Mol. Plant">
        <title>The genome of Artemisia annua provides insight into the evolution of Asteraceae family and artemisinin biosynthesis.</title>
        <authorList>
            <person name="Shen Q."/>
            <person name="Zhang L."/>
            <person name="Liao Z."/>
            <person name="Wang S."/>
            <person name="Yan T."/>
            <person name="Shi P."/>
            <person name="Liu M."/>
            <person name="Fu X."/>
            <person name="Pan Q."/>
            <person name="Wang Y."/>
            <person name="Lv Z."/>
            <person name="Lu X."/>
            <person name="Zhang F."/>
            <person name="Jiang W."/>
            <person name="Ma Y."/>
            <person name="Chen M."/>
            <person name="Hao X."/>
            <person name="Li L."/>
            <person name="Tang Y."/>
            <person name="Lv G."/>
            <person name="Zhou Y."/>
            <person name="Sun X."/>
            <person name="Brodelius P.E."/>
            <person name="Rose J.K.C."/>
            <person name="Tang K."/>
        </authorList>
    </citation>
    <scope>NUCLEOTIDE SEQUENCE [LARGE SCALE GENOMIC DNA]</scope>
    <source>
        <strain evidence="3">cv. Huhao1</strain>
        <tissue evidence="2">Leaf</tissue>
    </source>
</reference>
<sequence length="134" mass="15010">MGALSDRLLPHNEDLSETKSSKNKEALSGTTKRKELHENTPIHVILSTWGEKLADGVKFYAYKMSFTCSNDDHIYSSFVLLLESKLEDDMANFKLDLYGVKRSLSSCPDLLIPVFDGVFPRVLLEQVAGEVSKV</sequence>
<dbReference type="EMBL" id="PKPP01008872">
    <property type="protein sequence ID" value="PWA49557.1"/>
    <property type="molecule type" value="Genomic_DNA"/>
</dbReference>
<dbReference type="Proteomes" id="UP000245207">
    <property type="component" value="Unassembled WGS sequence"/>
</dbReference>
<dbReference type="OrthoDB" id="1748125at2759"/>